<dbReference type="Proteomes" id="UP001177670">
    <property type="component" value="Unassembled WGS sequence"/>
</dbReference>
<feature type="compositionally biased region" description="Basic and acidic residues" evidence="1">
    <location>
        <begin position="2995"/>
        <end position="3005"/>
    </location>
</feature>
<feature type="compositionally biased region" description="Basic and acidic residues" evidence="1">
    <location>
        <begin position="300"/>
        <end position="318"/>
    </location>
</feature>
<feature type="compositionally biased region" description="Polar residues" evidence="1">
    <location>
        <begin position="2164"/>
        <end position="2178"/>
    </location>
</feature>
<evidence type="ECO:0000313" key="3">
    <source>
        <dbReference type="Proteomes" id="UP001177670"/>
    </source>
</evidence>
<feature type="compositionally biased region" description="Basic and acidic residues" evidence="1">
    <location>
        <begin position="634"/>
        <end position="670"/>
    </location>
</feature>
<dbReference type="EMBL" id="JAHYIQ010000010">
    <property type="protein sequence ID" value="KAK1128559.1"/>
    <property type="molecule type" value="Genomic_DNA"/>
</dbReference>
<feature type="compositionally biased region" description="Basic and acidic residues" evidence="1">
    <location>
        <begin position="1711"/>
        <end position="1731"/>
    </location>
</feature>
<feature type="compositionally biased region" description="Basic and acidic residues" evidence="1">
    <location>
        <begin position="1800"/>
        <end position="1823"/>
    </location>
</feature>
<feature type="compositionally biased region" description="Basic and acidic residues" evidence="1">
    <location>
        <begin position="3080"/>
        <end position="3095"/>
    </location>
</feature>
<feature type="compositionally biased region" description="Basic and acidic residues" evidence="1">
    <location>
        <begin position="1973"/>
        <end position="2013"/>
    </location>
</feature>
<feature type="compositionally biased region" description="Polar residues" evidence="1">
    <location>
        <begin position="2860"/>
        <end position="2872"/>
    </location>
</feature>
<feature type="compositionally biased region" description="Basic and acidic residues" evidence="1">
    <location>
        <begin position="1234"/>
        <end position="1247"/>
    </location>
</feature>
<feature type="compositionally biased region" description="Polar residues" evidence="1">
    <location>
        <begin position="2632"/>
        <end position="2651"/>
    </location>
</feature>
<feature type="compositionally biased region" description="Basic and acidic residues" evidence="1">
    <location>
        <begin position="2035"/>
        <end position="2050"/>
    </location>
</feature>
<feature type="compositionally biased region" description="Polar residues" evidence="1">
    <location>
        <begin position="2296"/>
        <end position="2311"/>
    </location>
</feature>
<accession>A0AA40G0W2</accession>
<feature type="compositionally biased region" description="Basic and acidic residues" evidence="1">
    <location>
        <begin position="1435"/>
        <end position="1450"/>
    </location>
</feature>
<feature type="region of interest" description="Disordered" evidence="1">
    <location>
        <begin position="700"/>
        <end position="731"/>
    </location>
</feature>
<feature type="compositionally biased region" description="Basic and acidic residues" evidence="1">
    <location>
        <begin position="422"/>
        <end position="435"/>
    </location>
</feature>
<feature type="compositionally biased region" description="Polar residues" evidence="1">
    <location>
        <begin position="1592"/>
        <end position="1601"/>
    </location>
</feature>
<feature type="compositionally biased region" description="Low complexity" evidence="1">
    <location>
        <begin position="3217"/>
        <end position="3230"/>
    </location>
</feature>
<sequence length="3327" mass="366871">MEKFRDKDFGNDWLFFVLPFRSGMFTDSLFKRRSKGYETRAQSWGQDEIWNDDASLSNTGQFVNYNEDVGLDFEKTINKNYESSRSSANGIRGYSGESAEISWIMEENKKKHEPNFDSKVMEKDGLGKIERHYEVDPELRPKEAGETTDENLESHLQEAENSGGAKYETDTGSLLKEMPGDSAGTIEEKHGTNVELFSNGTEESGLNAKDEIDSKLLSNKARKSDSSATDEKYAADVESDLQEEKEKDRSSETSEREHVINAGVLLKEAGESESGTTVKIYETNPELDLKEAGNGSASGTDEKHETNLGRSRLKETGKDSSTTEEELKKVVENGSGTTYDLRSPTKGAEENVSSTINKTYDTNTDPKTKGEKNVSTVGEEYEAGVESHLKKLKEDDSGTTHDPKSQTKEVGKDGLNTTNEGYELHSESKMKKADKNVSTIIREEYEAGVESHLKKLKEDDSGTTHDPKSQIKEVGKDGLNTTNEGYELHSESKMKKADKNVSTIIREEYEAGVESHLKKLKEDDSGTTHDPKSQTKEAGKDGSNTTNEGHELHSESETKEAEKNASATIRKEHEADVESNLKRTKEHDLNEAYDPKSETKEARKDASAVTEKKHDANVESRLKEDSADSGSQTKEAEEGDSRSGKQNRSDGGEYLIKDDEHGNKSEDYRDVGVSVDVKSGEALFGDISIDNATVAVVGGDKPSTAELPVKIPEVHNKPSENKRSSSDKSLFISDPVVLPAVESQDPTRHYGKNYYEGSIARESSVARPDQSAVDEKLISNGIQDRRLYQDLKSALKDRNLIGNETQSYRETNNLNLNANDKSEAEESVPPSAVKNETDEISVENVTNEEEDSSGLKIARLLDELLDVRKEIKRWRSSYEENRRTRDPGWNFTNVDGPATTDTRQAARREYDKQKSAAETSVLVDAKEHRGRVESVARGESLNRNGTGEGDALRGDRYDYAVHSDEENVRIPQGTKDPEILKEPDFEKINNSKYEKDSLKSTESNVEGGRYFEDGDSRKKSEVNGRGATEGKIRLENTERGKDVKIKNFQFDVNIKNPNEDLRRKSEADESIKVKNVIGKDESEKNNEKQHDASDTKETTKFKVENSREKGFEWREMANDGDKSVSKDPKGKEFDSERNIEAESSLIGDLKSDKFESSDAKEKKEFESEENSDSERRKTEGGDEFKVEGLKETEIWSRDPKKEKKYDRETERSEQSVERFESQLRGDALSTSDDSPARNDESIDDPRVGDGTTSQQDEEFSEGERNESNEHVEKIDGNYSVSERETRKHAKYAINGRFEERTAKIKNDEIFKEDRRNAKHEESYVTRDGAPFEASAEGIQPDKSRRQEYEATSRERSLNAHGERDTSGNRGKENEKVTAREDASADEASDGKYKPRADRVETRNERKYEEAGNKTEEIGLEINEASGGKLSSSEGIAEREGSETSSRKNAESSRTLGRNKSSMEENNALIKGGQLRGDGAPSGITFTAEETALARGGIYEKSNGASASSARANGTGKESSNDPGIREENNETYLARKLDESSENETDAIRASNIESDRRFNGTNFVTSSSEISETSRESENSGRILPGDLNGNRATNLSSIGARTGSLKTDFKDKFSVATDNARVMELQGENEASRSNETDTFRVTDTHAENDSADKDQSGSRVNFSNLSNTGVTLGYSDELEGDNSHSLASQKVSIKENEINKNKVSSMDAQREHESENKTRVVKVEKEATNEVDNTLEIPKETADRSVVNSGDSERNEYNKSLSKELAKEIESKPHSLSEDNNLASARDINTKVLVNKSNHEGIDSKESGRKYIKSDQKGTDTTESNGARAEQKGEFRKSETLTNVKDESDPSEVRAGSEHGTETRLNSSTDVRAELLIENHEGIDPVGNRRREGETFANAKNVLDSSLVKIKNGSDEEEMSETSNFNSNIDPSARLFIENQENIHPAGESGGKYTGRDNVDPGERNQNYSKTDRESVDSDKSNRKHIEEGTVGYRETEAHEERRPNVRTDDASIFDSSINTSTRLSVENQGDTDPRENRAKDTLDSSREKISAISYESERVKTDGTLKLNLNNELKSIETKEGSETGSGKTAANGVNLERASDLFSTRDSKFSDNTAISGERNISSVAINQASEEESEKEGRKVAEDGSFKHSDSKMIGNLSLASSEGNETEGSGTTDEKLESDDPRLTLLSIARMLTAKNSEEIRNYYNVRDDGDEEINRAEGEDSTKGLEIEASRRIGIARKQAATTEKSGSNGLYVDGGEREALTERESITRHPNGEKPLEKGPDAGIEVTVNNGKSKESSSTLDTSVDKISLSHLGVKIVGRDDESGKERKGTSGNSDLGDEIARNDAKECDEHAAPSPPGQLIDNNVLEAFPGTSALPALNTKTTSEARSSDTDEGTIKPRLPGATAARPINWTDNERSKQLPIGAASEETPTGGETSRSGAARLSKFDPEVESFRASEDSTDKVETVERGNANNAKRLRDDEAERASESIPSVFDDISVENEASGHASGATGEAKFVNNAVDTSLSESGVNRQRKVDPSRKNDLLSVRGNANVESTNDTLDRERDTNGEHLELDIYDRNHHKSETPTIAHTAEDEDNLLRNDERVEHGEKKLEDPVLKLLLNRENQTQSSSNEPRIDGNNSGKSDGPLDAGIKIERDKLNKETSEGRPAQESESYEDKLYAAEGTISQSAGDLHGTSKDEEETQIQRALTEAEIAVTKFPELKQQQRQNINMEEHGTHSKAEGSLKLNVEDTSASDIVSIKSDNTPNTIVTSKYEDSALNDGPSGSKKITYDSDTENELRNSLKKDTDLKSNAMHGDVESESKELTLNKSEEATYESKREDESSLKGKNDFEISTNSTSNVTKNDLQSQYQGPALIIIDPLNVTHGSEAQKVSRLNSKTDIDPEVSIESQHASGTVANDSYGKLKDPVLTASNLETVTHESSTRGESKLNLKERIDSDASVKSHATNTVEIDSRNDSKDVTTVPSDSKNDSRFSSKEDIGTEVSLGSYYVSNATKDGQLTEPLKITYESKLKGHSSPDAKTDTDTSIESSIDENNLNDKFKDATQTGSSEQSIERHSSEAEKNREESVIGNSSEDDETLSVSELDDQHREANASEINVSIDDSTTESSTNAAGALVDEKEESTKSGKPLPRVSPTIPSELDAKFVKKLQSSSEEFAKPQQEVPNKSELSDPVSSGNVKSHFGEREPARSARPSSYNSSSKASGIEAANDDLCAVLRSIFLFTRFRDDARDNQVSSTYNASIGEPVSSNVANVESNKSYGPASILQVSAFGNKKKGNKAKATESLDFFTIYSRFSISHHV</sequence>
<feature type="compositionally biased region" description="Basic and acidic residues" evidence="1">
    <location>
        <begin position="2485"/>
        <end position="2495"/>
    </location>
</feature>
<feature type="compositionally biased region" description="Basic and acidic residues" evidence="1">
    <location>
        <begin position="2945"/>
        <end position="2969"/>
    </location>
</feature>
<keyword evidence="3" id="KW-1185">Reference proteome</keyword>
<feature type="compositionally biased region" description="Basic and acidic residues" evidence="1">
    <location>
        <begin position="2567"/>
        <end position="2592"/>
    </location>
</feature>
<feature type="region of interest" description="Disordered" evidence="1">
    <location>
        <begin position="816"/>
        <end position="836"/>
    </location>
</feature>
<feature type="compositionally biased region" description="Basic and acidic residues" evidence="1">
    <location>
        <begin position="2453"/>
        <end position="2476"/>
    </location>
</feature>
<feature type="compositionally biased region" description="Basic and acidic residues" evidence="1">
    <location>
        <begin position="2348"/>
        <end position="2361"/>
    </location>
</feature>
<evidence type="ECO:0000256" key="1">
    <source>
        <dbReference type="SAM" id="MobiDB-lite"/>
    </source>
</evidence>
<feature type="compositionally biased region" description="Basic and acidic residues" evidence="1">
    <location>
        <begin position="447"/>
        <end position="476"/>
    </location>
</feature>
<feature type="compositionally biased region" description="Basic and acidic residues" evidence="1">
    <location>
        <begin position="2660"/>
        <end position="2688"/>
    </location>
</feature>
<feature type="compositionally biased region" description="Basic and acidic residues" evidence="1">
    <location>
        <begin position="1874"/>
        <end position="1897"/>
    </location>
</feature>
<feature type="region of interest" description="Disordered" evidence="1">
    <location>
        <begin position="3038"/>
        <end position="3230"/>
    </location>
</feature>
<organism evidence="2 3">
    <name type="scientific">Melipona bicolor</name>
    <dbReference type="NCBI Taxonomy" id="60889"/>
    <lineage>
        <taxon>Eukaryota</taxon>
        <taxon>Metazoa</taxon>
        <taxon>Ecdysozoa</taxon>
        <taxon>Arthropoda</taxon>
        <taxon>Hexapoda</taxon>
        <taxon>Insecta</taxon>
        <taxon>Pterygota</taxon>
        <taxon>Neoptera</taxon>
        <taxon>Endopterygota</taxon>
        <taxon>Hymenoptera</taxon>
        <taxon>Apocrita</taxon>
        <taxon>Aculeata</taxon>
        <taxon>Apoidea</taxon>
        <taxon>Anthophila</taxon>
        <taxon>Apidae</taxon>
        <taxon>Melipona</taxon>
    </lineage>
</organism>
<feature type="region of interest" description="Disordered" evidence="1">
    <location>
        <begin position="1052"/>
        <end position="1482"/>
    </location>
</feature>
<feature type="region of interest" description="Disordered" evidence="1">
    <location>
        <begin position="2766"/>
        <end position="2872"/>
    </location>
</feature>
<feature type="compositionally biased region" description="Polar residues" evidence="1">
    <location>
        <begin position="2017"/>
        <end position="2034"/>
    </location>
</feature>
<feature type="compositionally biased region" description="Basic and acidic residues" evidence="1">
    <location>
        <begin position="385"/>
        <end position="412"/>
    </location>
</feature>
<feature type="region of interest" description="Disordered" evidence="1">
    <location>
        <begin position="447"/>
        <end position="670"/>
    </location>
</feature>
<evidence type="ECO:0000313" key="2">
    <source>
        <dbReference type="EMBL" id="KAK1128559.1"/>
    </source>
</evidence>
<feature type="region of interest" description="Disordered" evidence="1">
    <location>
        <begin position="1496"/>
        <end position="1605"/>
    </location>
</feature>
<feature type="region of interest" description="Disordered" evidence="1">
    <location>
        <begin position="2079"/>
        <end position="2099"/>
    </location>
</feature>
<comment type="caution">
    <text evidence="2">The sequence shown here is derived from an EMBL/GenBank/DDBJ whole genome shotgun (WGS) entry which is preliminary data.</text>
</comment>
<feature type="compositionally biased region" description="Basic and acidic residues" evidence="1">
    <location>
        <begin position="1296"/>
        <end position="1324"/>
    </location>
</feature>
<feature type="compositionally biased region" description="Polar residues" evidence="1">
    <location>
        <begin position="2766"/>
        <end position="2779"/>
    </location>
</feature>
<name>A0AA40G0W2_9HYME</name>
<reference evidence="2" key="1">
    <citation type="submission" date="2021-10" db="EMBL/GenBank/DDBJ databases">
        <title>Melipona bicolor Genome sequencing and assembly.</title>
        <authorList>
            <person name="Araujo N.S."/>
            <person name="Arias M.C."/>
        </authorList>
    </citation>
    <scope>NUCLEOTIDE SEQUENCE</scope>
    <source>
        <strain evidence="2">USP_2M_L1-L4_2017</strain>
        <tissue evidence="2">Whole body</tissue>
    </source>
</reference>
<feature type="region of interest" description="Disordered" evidence="1">
    <location>
        <begin position="2632"/>
        <end position="2712"/>
    </location>
</feature>
<feature type="compositionally biased region" description="Basic and acidic residues" evidence="1">
    <location>
        <begin position="2805"/>
        <end position="2817"/>
    </location>
</feature>
<feature type="compositionally biased region" description="Basic and acidic residues" evidence="1">
    <location>
        <begin position="1261"/>
        <end position="1285"/>
    </location>
</feature>
<feature type="compositionally biased region" description="Low complexity" evidence="1">
    <location>
        <begin position="1501"/>
        <end position="1513"/>
    </location>
</feature>
<protein>
    <submittedName>
        <fullName evidence="2">Uncharacterized protein</fullName>
    </submittedName>
</protein>
<feature type="compositionally biased region" description="Polar residues" evidence="1">
    <location>
        <begin position="1660"/>
        <end position="1673"/>
    </location>
</feature>
<feature type="compositionally biased region" description="Basic and acidic residues" evidence="1">
    <location>
        <begin position="242"/>
        <end position="259"/>
    </location>
</feature>
<feature type="compositionally biased region" description="Polar residues" evidence="1">
    <location>
        <begin position="3122"/>
        <end position="3139"/>
    </location>
</feature>
<feature type="compositionally biased region" description="Basic and acidic residues" evidence="1">
    <location>
        <begin position="1149"/>
        <end position="1165"/>
    </location>
</feature>
<feature type="compositionally biased region" description="Basic and acidic residues" evidence="1">
    <location>
        <begin position="2263"/>
        <end position="2289"/>
    </location>
</feature>
<feature type="compositionally biased region" description="Basic and acidic residues" evidence="1">
    <location>
        <begin position="1832"/>
        <end position="1865"/>
    </location>
</feature>
<feature type="compositionally biased region" description="Basic and acidic residues" evidence="1">
    <location>
        <begin position="2326"/>
        <end position="2338"/>
    </location>
</feature>
<feature type="compositionally biased region" description="Basic and acidic residues" evidence="1">
    <location>
        <begin position="2141"/>
        <end position="2157"/>
    </location>
</feature>
<feature type="compositionally biased region" description="Polar residues" evidence="1">
    <location>
        <begin position="2125"/>
        <end position="2134"/>
    </location>
</feature>
<gene>
    <name evidence="2" type="ORF">K0M31_003017</name>
</gene>
<feature type="compositionally biased region" description="Basic and acidic residues" evidence="1">
    <location>
        <begin position="2824"/>
        <end position="2859"/>
    </location>
</feature>
<feature type="region of interest" description="Disordered" evidence="1">
    <location>
        <begin position="2125"/>
        <end position="2187"/>
    </location>
</feature>
<feature type="compositionally biased region" description="Basic and acidic residues" evidence="1">
    <location>
        <begin position="1339"/>
        <end position="1416"/>
    </location>
</feature>
<feature type="compositionally biased region" description="Polar residues" evidence="1">
    <location>
        <begin position="2248"/>
        <end position="2257"/>
    </location>
</feature>
<feature type="compositionally biased region" description="Basic and acidic residues" evidence="1">
    <location>
        <begin position="1057"/>
        <end position="1140"/>
    </location>
</feature>
<feature type="region of interest" description="Disordered" evidence="1">
    <location>
        <begin position="2945"/>
        <end position="3005"/>
    </location>
</feature>
<feature type="compositionally biased region" description="Basic and acidic residues" evidence="1">
    <location>
        <begin position="2542"/>
        <end position="2551"/>
    </location>
</feature>
<feature type="compositionally biased region" description="Basic and acidic residues" evidence="1">
    <location>
        <begin position="975"/>
        <end position="999"/>
    </location>
</feature>
<feature type="compositionally biased region" description="Basic and acidic residues" evidence="1">
    <location>
        <begin position="222"/>
        <end position="235"/>
    </location>
</feature>
<feature type="compositionally biased region" description="Polar residues" evidence="1">
    <location>
        <begin position="2437"/>
        <end position="2447"/>
    </location>
</feature>
<feature type="region of interest" description="Disordered" evidence="1">
    <location>
        <begin position="127"/>
        <end position="435"/>
    </location>
</feature>
<feature type="region of interest" description="Disordered" evidence="1">
    <location>
        <begin position="2246"/>
        <end position="2607"/>
    </location>
</feature>
<feature type="region of interest" description="Disordered" evidence="1">
    <location>
        <begin position="1626"/>
        <end position="2050"/>
    </location>
</feature>
<feature type="compositionally biased region" description="Basic and acidic residues" evidence="1">
    <location>
        <begin position="1754"/>
        <end position="1780"/>
    </location>
</feature>
<feature type="compositionally biased region" description="Basic and acidic residues" evidence="1">
    <location>
        <begin position="712"/>
        <end position="726"/>
    </location>
</feature>
<feature type="compositionally biased region" description="Polar residues" evidence="1">
    <location>
        <begin position="2528"/>
        <end position="2539"/>
    </location>
</feature>
<feature type="compositionally biased region" description="Basic and acidic residues" evidence="1">
    <location>
        <begin position="1009"/>
        <end position="1040"/>
    </location>
</feature>
<proteinExistence type="predicted"/>
<feature type="compositionally biased region" description="Basic and acidic residues" evidence="1">
    <location>
        <begin position="1632"/>
        <end position="1659"/>
    </location>
</feature>
<feature type="compositionally biased region" description="Basic and acidic residues" evidence="1">
    <location>
        <begin position="486"/>
        <end position="540"/>
    </location>
</feature>
<feature type="compositionally biased region" description="Polar residues" evidence="1">
    <location>
        <begin position="351"/>
        <end position="363"/>
    </location>
</feature>
<feature type="compositionally biased region" description="Basic and acidic residues" evidence="1">
    <location>
        <begin position="1172"/>
        <end position="1223"/>
    </location>
</feature>
<feature type="compositionally biased region" description="Polar residues" evidence="1">
    <location>
        <begin position="3052"/>
        <end position="3062"/>
    </location>
</feature>
<feature type="compositionally biased region" description="Basic and acidic residues" evidence="1">
    <location>
        <begin position="1523"/>
        <end position="1539"/>
    </location>
</feature>
<feature type="compositionally biased region" description="Basic and acidic residues" evidence="1">
    <location>
        <begin position="2396"/>
        <end position="2405"/>
    </location>
</feature>
<feature type="compositionally biased region" description="Basic and acidic residues" evidence="1">
    <location>
        <begin position="127"/>
        <end position="145"/>
    </location>
</feature>
<feature type="compositionally biased region" description="Polar residues" evidence="1">
    <location>
        <begin position="1924"/>
        <end position="1933"/>
    </location>
</feature>
<feature type="region of interest" description="Disordered" evidence="1">
    <location>
        <begin position="975"/>
        <end position="1040"/>
    </location>
</feature>
<feature type="compositionally biased region" description="Basic and acidic residues" evidence="1">
    <location>
        <begin position="548"/>
        <end position="626"/>
    </location>
</feature>
<feature type="compositionally biased region" description="Basic and acidic residues" evidence="1">
    <location>
        <begin position="1957"/>
        <end position="1966"/>
    </location>
</feature>
<feature type="compositionally biased region" description="Polar residues" evidence="1">
    <location>
        <begin position="195"/>
        <end position="204"/>
    </location>
</feature>
<feature type="compositionally biased region" description="Basic and acidic residues" evidence="1">
    <location>
        <begin position="3038"/>
        <end position="3051"/>
    </location>
</feature>